<evidence type="ECO:0000256" key="2">
    <source>
        <dbReference type="ARBA" id="ARBA00022980"/>
    </source>
</evidence>
<protein>
    <submittedName>
        <fullName evidence="4">30S ribosomal protein S19</fullName>
    </submittedName>
</protein>
<dbReference type="EMBL" id="MK573201">
    <property type="protein sequence ID" value="QEM01633.1"/>
    <property type="molecule type" value="Genomic_DNA"/>
</dbReference>
<gene>
    <name evidence="4" type="primary">rps19</name>
</gene>
<evidence type="ECO:0000256" key="3">
    <source>
        <dbReference type="ARBA" id="ARBA00023274"/>
    </source>
</evidence>
<sequence length="73" mass="9051">MYIFISKEILRKIKYIHLNKKKIFYIKNKSTTLNKKLKQNILYIYNGKTYILFNWNYKKLGYKMGNFINTKKF</sequence>
<organism evidence="4">
    <name type="scientific">Nephromyces sp. ex Molgula occidentalis</name>
    <dbReference type="NCBI Taxonomy" id="2544991"/>
    <lineage>
        <taxon>Eukaryota</taxon>
        <taxon>Sar</taxon>
        <taxon>Alveolata</taxon>
        <taxon>Apicomplexa</taxon>
        <taxon>Aconoidasida</taxon>
        <taxon>Nephromycida</taxon>
        <taxon>Nephromyces</taxon>
    </lineage>
</organism>
<reference evidence="4" key="1">
    <citation type="journal article" date="2019" name="Genome Biol. Evol.">
        <title>Nephromyces represents a diverse and novel lineage of the Apicomplexa that has retained apicoplasts.</title>
        <authorList>
            <person name="Munoz-Gomez S.A."/>
            <person name="Durnin K."/>
            <person name="Eme L."/>
            <person name="Paight C."/>
            <person name="Lane C.E."/>
            <person name="Saffo M.B."/>
            <person name="Slamovits C.H."/>
        </authorList>
    </citation>
    <scope>NUCLEOTIDE SEQUENCE</scope>
    <source>
        <strain evidence="4">448</strain>
    </source>
</reference>
<dbReference type="GO" id="GO:1990904">
    <property type="term" value="C:ribonucleoprotein complex"/>
    <property type="evidence" value="ECO:0007669"/>
    <property type="project" value="UniProtKB-KW"/>
</dbReference>
<dbReference type="GO" id="GO:0006412">
    <property type="term" value="P:translation"/>
    <property type="evidence" value="ECO:0007669"/>
    <property type="project" value="InterPro"/>
</dbReference>
<accession>A0A5C1H7P6</accession>
<name>A0A5C1H7P6_9APIC</name>
<keyword evidence="2 4" id="KW-0689">Ribosomal protein</keyword>
<dbReference type="InterPro" id="IPR023575">
    <property type="entry name" value="Ribosomal_uS19_SF"/>
</dbReference>
<dbReference type="GO" id="GO:0003735">
    <property type="term" value="F:structural constituent of ribosome"/>
    <property type="evidence" value="ECO:0007669"/>
    <property type="project" value="InterPro"/>
</dbReference>
<dbReference type="SUPFAM" id="SSF54570">
    <property type="entry name" value="Ribosomal protein S19"/>
    <property type="match status" value="1"/>
</dbReference>
<keyword evidence="3" id="KW-0687">Ribonucleoprotein</keyword>
<comment type="similarity">
    <text evidence="1">Belongs to the universal ribosomal protein uS19 family.</text>
</comment>
<evidence type="ECO:0000256" key="1">
    <source>
        <dbReference type="ARBA" id="ARBA00007345"/>
    </source>
</evidence>
<dbReference type="GO" id="GO:0005840">
    <property type="term" value="C:ribosome"/>
    <property type="evidence" value="ECO:0007669"/>
    <property type="project" value="UniProtKB-KW"/>
</dbReference>
<dbReference type="AlphaFoldDB" id="A0A5C1H7P6"/>
<dbReference type="Gene3D" id="3.30.860.10">
    <property type="entry name" value="30s Ribosomal Protein S19, Chain A"/>
    <property type="match status" value="1"/>
</dbReference>
<proteinExistence type="inferred from homology"/>
<evidence type="ECO:0000313" key="4">
    <source>
        <dbReference type="EMBL" id="QEM01633.1"/>
    </source>
</evidence>